<protein>
    <submittedName>
        <fullName evidence="4">DUF4974 domain-containing protein</fullName>
    </submittedName>
</protein>
<evidence type="ECO:0000259" key="3">
    <source>
        <dbReference type="Pfam" id="PF16344"/>
    </source>
</evidence>
<dbReference type="PIRSF" id="PIRSF018266">
    <property type="entry name" value="FecR"/>
    <property type="match status" value="1"/>
</dbReference>
<dbReference type="Gene3D" id="2.60.120.1440">
    <property type="match status" value="1"/>
</dbReference>
<name>A0ABR7UY90_9FLAO</name>
<comment type="caution">
    <text evidence="4">The sequence shown here is derived from an EMBL/GenBank/DDBJ whole genome shotgun (WGS) entry which is preliminary data.</text>
</comment>
<feature type="domain" description="Protein FecR C-terminal" evidence="3">
    <location>
        <begin position="303"/>
        <end position="372"/>
    </location>
</feature>
<evidence type="ECO:0000313" key="4">
    <source>
        <dbReference type="EMBL" id="MBD0777564.1"/>
    </source>
</evidence>
<sequence>MNKRQAKELFDKYVKDECSAKEIEMLNKYLQSFQDKDKLWSELRYDEEIKGKIWMNIKSNINTKSQKSKFSIKHYLKYAAIIVGLIGSFLWYQNTSKEFLPESNQVVESEIILKTSDNTIKKIDSNSEQDLFDSRGKVIGKQNGNQISYEGNEGLQKLVYNEIIVPNGKKFEIRLSDGSLVHMNSGSSLKYPVNFISGKDRQVFLNGEAYFEVAKDSLSHFLVSTDNLDVEVLGTHFNVSSYTGTETFALLTEGSVAVYNKKDKDLLGSPTIIRPGEKATLSHNSIAVNEVDVSDYLSWREGRLTFNNESFINIIQKIERHFAVEIENNYKDLNLVKFNGEFREGETIIDILNTIQESAGFEYEINNKKIKINRMKEK</sequence>
<proteinExistence type="predicted"/>
<dbReference type="PANTHER" id="PTHR30273">
    <property type="entry name" value="PERIPLASMIC SIGNAL SENSOR AND SIGMA FACTOR ACTIVATOR FECR-RELATED"/>
    <property type="match status" value="1"/>
</dbReference>
<dbReference type="Pfam" id="PF04773">
    <property type="entry name" value="FecR"/>
    <property type="match status" value="1"/>
</dbReference>
<keyword evidence="1" id="KW-1133">Transmembrane helix</keyword>
<accession>A0ABR7UY90</accession>
<keyword evidence="1" id="KW-0472">Membrane</keyword>
<dbReference type="Gene3D" id="3.55.50.30">
    <property type="match status" value="1"/>
</dbReference>
<dbReference type="InterPro" id="IPR032508">
    <property type="entry name" value="FecR_C"/>
</dbReference>
<keyword evidence="1" id="KW-0812">Transmembrane</keyword>
<dbReference type="Proteomes" id="UP001166021">
    <property type="component" value="Unassembled WGS sequence"/>
</dbReference>
<dbReference type="EMBL" id="JABTCF010000003">
    <property type="protein sequence ID" value="MBD0777564.1"/>
    <property type="molecule type" value="Genomic_DNA"/>
</dbReference>
<dbReference type="InterPro" id="IPR006860">
    <property type="entry name" value="FecR"/>
</dbReference>
<evidence type="ECO:0000313" key="5">
    <source>
        <dbReference type="Proteomes" id="UP001166021"/>
    </source>
</evidence>
<feature type="domain" description="FecR protein" evidence="2">
    <location>
        <begin position="163"/>
        <end position="256"/>
    </location>
</feature>
<feature type="transmembrane region" description="Helical" evidence="1">
    <location>
        <begin position="75"/>
        <end position="92"/>
    </location>
</feature>
<dbReference type="InterPro" id="IPR012373">
    <property type="entry name" value="Ferrdict_sens_TM"/>
</dbReference>
<organism evidence="4 5">
    <name type="scientific">Maribacter aquimaris</name>
    <dbReference type="NCBI Taxonomy" id="2737171"/>
    <lineage>
        <taxon>Bacteria</taxon>
        <taxon>Pseudomonadati</taxon>
        <taxon>Bacteroidota</taxon>
        <taxon>Flavobacteriia</taxon>
        <taxon>Flavobacteriales</taxon>
        <taxon>Flavobacteriaceae</taxon>
        <taxon>Maribacter</taxon>
    </lineage>
</organism>
<evidence type="ECO:0000259" key="2">
    <source>
        <dbReference type="Pfam" id="PF04773"/>
    </source>
</evidence>
<dbReference type="PANTHER" id="PTHR30273:SF2">
    <property type="entry name" value="PROTEIN FECR"/>
    <property type="match status" value="1"/>
</dbReference>
<gene>
    <name evidence="4" type="ORF">HPE56_07150</name>
</gene>
<keyword evidence="5" id="KW-1185">Reference proteome</keyword>
<dbReference type="Pfam" id="PF16344">
    <property type="entry name" value="FecR_C"/>
    <property type="match status" value="1"/>
</dbReference>
<evidence type="ECO:0000256" key="1">
    <source>
        <dbReference type="SAM" id="Phobius"/>
    </source>
</evidence>
<dbReference type="RefSeq" id="WP_188243081.1">
    <property type="nucleotide sequence ID" value="NZ_JABTCF010000003.1"/>
</dbReference>
<reference evidence="4" key="1">
    <citation type="submission" date="2020-05" db="EMBL/GenBank/DDBJ databases">
        <title>The draft genome sequence of Maribacter sp. ANRC-HE7.</title>
        <authorList>
            <person name="Mu L."/>
        </authorList>
    </citation>
    <scope>NUCLEOTIDE SEQUENCE</scope>
    <source>
        <strain evidence="4">ANRC-HE7</strain>
    </source>
</reference>